<accession>A0A9X3WBJ2</accession>
<dbReference type="RefSeq" id="WP_272444393.1">
    <property type="nucleotide sequence ID" value="NZ_JAMQKC010000001.1"/>
</dbReference>
<comment type="caution">
    <text evidence="3">The sequence shown here is derived from an EMBL/GenBank/DDBJ whole genome shotgun (WGS) entry which is preliminary data.</text>
</comment>
<dbReference type="Pfam" id="PF12164">
    <property type="entry name" value="SporV_AA"/>
    <property type="match status" value="1"/>
</dbReference>
<dbReference type="Gene3D" id="2.60.480.10">
    <property type="entry name" value="eubacterium ventriosum atcc domain"/>
    <property type="match status" value="1"/>
</dbReference>
<sequence length="206" mass="23881">MGESMYVRLRKNITVKQNSEIRLKDIAFVTGSPNIVNRLGNTFIYQISKKDQSVSVIDGFVVIQQLVDKFPQLDIQLIGQNQTIVTIEQKQKKPSIFLVSVIWLLLFIGSAMAIMNFHYDVSMQEVQQKLHYLLTGDKVTNPLWMQIPYSLGLGVGMILFFNHLFKKRFNDEPSPLEVELFKYQQDLDSYVTYHENNLNSKQNDDQ</sequence>
<feature type="transmembrane region" description="Helical" evidence="1">
    <location>
        <begin position="143"/>
        <end position="165"/>
    </location>
</feature>
<dbReference type="InterPro" id="IPR038548">
    <property type="entry name" value="SporV_AA_N_sf"/>
</dbReference>
<organism evidence="3 4">
    <name type="scientific">Aquibacillus salsiterrae</name>
    <dbReference type="NCBI Taxonomy" id="2950439"/>
    <lineage>
        <taxon>Bacteria</taxon>
        <taxon>Bacillati</taxon>
        <taxon>Bacillota</taxon>
        <taxon>Bacilli</taxon>
        <taxon>Bacillales</taxon>
        <taxon>Bacillaceae</taxon>
        <taxon>Aquibacillus</taxon>
    </lineage>
</organism>
<name>A0A9X3WBJ2_9BACI</name>
<keyword evidence="4" id="KW-1185">Reference proteome</keyword>
<keyword evidence="1" id="KW-0472">Membrane</keyword>
<keyword evidence="1" id="KW-1133">Transmembrane helix</keyword>
<dbReference type="InterPro" id="IPR021997">
    <property type="entry name" value="SporV_AA"/>
</dbReference>
<evidence type="ECO:0000256" key="1">
    <source>
        <dbReference type="SAM" id="Phobius"/>
    </source>
</evidence>
<reference evidence="3" key="1">
    <citation type="submission" date="2022-06" db="EMBL/GenBank/DDBJ databases">
        <title>Aquibacillus sp. a new bacterium isolated from soil saline samples.</title>
        <authorList>
            <person name="Galisteo C."/>
            <person name="De La Haba R."/>
            <person name="Sanchez-Porro C."/>
            <person name="Ventosa A."/>
        </authorList>
    </citation>
    <scope>NUCLEOTIDE SEQUENCE</scope>
    <source>
        <strain evidence="3">3ASR75-54</strain>
    </source>
</reference>
<feature type="domain" description="Stage V sporulation protein AA" evidence="2">
    <location>
        <begin position="4"/>
        <end position="90"/>
    </location>
</feature>
<proteinExistence type="predicted"/>
<keyword evidence="1" id="KW-0812">Transmembrane</keyword>
<evidence type="ECO:0000313" key="3">
    <source>
        <dbReference type="EMBL" id="MDC3415428.1"/>
    </source>
</evidence>
<feature type="transmembrane region" description="Helical" evidence="1">
    <location>
        <begin position="96"/>
        <end position="119"/>
    </location>
</feature>
<dbReference type="EMBL" id="JAMQKC010000001">
    <property type="protein sequence ID" value="MDC3415428.1"/>
    <property type="molecule type" value="Genomic_DNA"/>
</dbReference>
<evidence type="ECO:0000313" key="4">
    <source>
        <dbReference type="Proteomes" id="UP001145069"/>
    </source>
</evidence>
<evidence type="ECO:0000259" key="2">
    <source>
        <dbReference type="Pfam" id="PF12164"/>
    </source>
</evidence>
<gene>
    <name evidence="3" type="ORF">NC799_00670</name>
</gene>
<protein>
    <submittedName>
        <fullName evidence="3">Stage V sporulation protein AA</fullName>
    </submittedName>
</protein>
<dbReference type="Proteomes" id="UP001145069">
    <property type="component" value="Unassembled WGS sequence"/>
</dbReference>
<dbReference type="AlphaFoldDB" id="A0A9X3WBJ2"/>